<dbReference type="AlphaFoldDB" id="A0A086KFT5"/>
<feature type="compositionally biased region" description="Basic residues" evidence="1">
    <location>
        <begin position="167"/>
        <end position="176"/>
    </location>
</feature>
<feature type="region of interest" description="Disordered" evidence="1">
    <location>
        <begin position="167"/>
        <end position="244"/>
    </location>
</feature>
<dbReference type="Proteomes" id="UP000028838">
    <property type="component" value="Unassembled WGS sequence"/>
</dbReference>
<accession>A0A086KFT5</accession>
<comment type="caution">
    <text evidence="2">The sequence shown here is derived from an EMBL/GenBank/DDBJ whole genome shotgun (WGS) entry which is preliminary data.</text>
</comment>
<feature type="region of interest" description="Disordered" evidence="1">
    <location>
        <begin position="96"/>
        <end position="142"/>
    </location>
</feature>
<sequence>MSYICCLSSHVKPEKATFGSCKRTQDRSSTTRLNRYRMPTCSRQMNVASHELQTVADSLSHPGALTRAAGGNCASEELASKYAGSHSSWALSLQEKASSSETISPKEPLKNCRKTRHFSPWSGHHVKSDATGGRVSASSRPSFEKAFENKEWIRLFRSRLDCLLRHNRQHDQRKRPSSVSSTKSTSRQNSEETEPVGPASVSTNIQPCNDNAYNSVHMDKDGFGLGGGERTEDHDTSEGKRCYPGIPVFRGGEGELLQKQRSFFSTSGVPLAPPHTCNRENLPEYERVTVESLEMQPVAFNKDKEARPLHLQLQGRLCIPPLFKAAALFRVDTNVQLHQQFLGVEENDIVLQRLLTNYFVHRLSSKLQQVSLTLKMIPPHLPLFLGPENKPALRLSKLTGVQILLIGASIGESQRNTRYIVEPAAAAQSARRSAAAQLFPKENEFRQVELRGHIDAVLAAYAHLAYRLQHPLRKAVAFCVLVALKQGREGARRKRESSGVGIKTKIRPLNTEETGNDYKVDQSPQEDRVRKTSVGGSSHPSPDCSMPVGPESSCEDKLIDLVSKLLSMPPVACESPAIVRGVAVESAPTSPLCIPQIARDEAWVLPLP</sequence>
<evidence type="ECO:0000256" key="1">
    <source>
        <dbReference type="SAM" id="MobiDB-lite"/>
    </source>
</evidence>
<reference evidence="2 3" key="1">
    <citation type="submission" date="2014-07" db="EMBL/GenBank/DDBJ databases">
        <authorList>
            <person name="Sibley D."/>
            <person name="Venepally P."/>
            <person name="Karamycheva S."/>
            <person name="Hadjithomas M."/>
            <person name="Khan A."/>
            <person name="Brunk B."/>
            <person name="Roos D."/>
            <person name="Caler E."/>
            <person name="Lorenzi H."/>
        </authorList>
    </citation>
    <scope>NUCLEOTIDE SEQUENCE [LARGE SCALE GENOMIC DNA]</scope>
    <source>
        <strain evidence="2 3">FOU</strain>
    </source>
</reference>
<feature type="compositionally biased region" description="Polar residues" evidence="1">
    <location>
        <begin position="200"/>
        <end position="214"/>
    </location>
</feature>
<evidence type="ECO:0000313" key="3">
    <source>
        <dbReference type="Proteomes" id="UP000028838"/>
    </source>
</evidence>
<dbReference type="VEuPathDB" id="ToxoDB:TGFOU_320715"/>
<dbReference type="OrthoDB" id="333481at2759"/>
<feature type="compositionally biased region" description="Basic and acidic residues" evidence="1">
    <location>
        <begin position="516"/>
        <end position="530"/>
    </location>
</feature>
<proteinExistence type="predicted"/>
<organism evidence="2 3">
    <name type="scientific">Toxoplasma gondii FOU</name>
    <dbReference type="NCBI Taxonomy" id="943167"/>
    <lineage>
        <taxon>Eukaryota</taxon>
        <taxon>Sar</taxon>
        <taxon>Alveolata</taxon>
        <taxon>Apicomplexa</taxon>
        <taxon>Conoidasida</taxon>
        <taxon>Coccidia</taxon>
        <taxon>Eucoccidiorida</taxon>
        <taxon>Eimeriorina</taxon>
        <taxon>Sarcocystidae</taxon>
        <taxon>Toxoplasma</taxon>
    </lineage>
</organism>
<evidence type="ECO:0000313" key="2">
    <source>
        <dbReference type="EMBL" id="KFG43253.1"/>
    </source>
</evidence>
<name>A0A086KFT5_TOXGO</name>
<feature type="region of interest" description="Disordered" evidence="1">
    <location>
        <begin position="492"/>
        <end position="551"/>
    </location>
</feature>
<dbReference type="EMBL" id="AEYH02002093">
    <property type="protein sequence ID" value="KFG43253.1"/>
    <property type="molecule type" value="Genomic_DNA"/>
</dbReference>
<feature type="compositionally biased region" description="Basic and acidic residues" evidence="1">
    <location>
        <begin position="229"/>
        <end position="241"/>
    </location>
</feature>
<gene>
    <name evidence="2" type="ORF">TGFOU_320715</name>
</gene>
<protein>
    <submittedName>
        <fullName evidence="2">Uncharacterized protein</fullName>
    </submittedName>
</protein>
<feature type="compositionally biased region" description="Low complexity" evidence="1">
    <location>
        <begin position="177"/>
        <end position="186"/>
    </location>
</feature>